<dbReference type="Proteomes" id="UP000641386">
    <property type="component" value="Unassembled WGS sequence"/>
</dbReference>
<evidence type="ECO:0000313" key="2">
    <source>
        <dbReference type="EMBL" id="GHE99125.1"/>
    </source>
</evidence>
<protein>
    <recommendedName>
        <fullName evidence="1">HTH marR-type domain-containing protein</fullName>
    </recommendedName>
</protein>
<proteinExistence type="predicted"/>
<comment type="caution">
    <text evidence="2">The sequence shown here is derived from an EMBL/GenBank/DDBJ whole genome shotgun (WGS) entry which is preliminary data.</text>
</comment>
<dbReference type="GO" id="GO:0003700">
    <property type="term" value="F:DNA-binding transcription factor activity"/>
    <property type="evidence" value="ECO:0007669"/>
    <property type="project" value="InterPro"/>
</dbReference>
<dbReference type="InterPro" id="IPR036388">
    <property type="entry name" value="WH-like_DNA-bd_sf"/>
</dbReference>
<dbReference type="Pfam" id="PF12802">
    <property type="entry name" value="MarR_2"/>
    <property type="match status" value="1"/>
</dbReference>
<dbReference type="PRINTS" id="PR00598">
    <property type="entry name" value="HTHMARR"/>
</dbReference>
<reference evidence="2" key="1">
    <citation type="journal article" date="2014" name="Int. J. Syst. Evol. Microbiol.">
        <title>Complete genome sequence of Corynebacterium casei LMG S-19264T (=DSM 44701T), isolated from a smear-ripened cheese.</title>
        <authorList>
            <consortium name="US DOE Joint Genome Institute (JGI-PGF)"/>
            <person name="Walter F."/>
            <person name="Albersmeier A."/>
            <person name="Kalinowski J."/>
            <person name="Ruckert C."/>
        </authorList>
    </citation>
    <scope>NUCLEOTIDE SEQUENCE</scope>
    <source>
        <strain evidence="2">JCM 3302</strain>
    </source>
</reference>
<organism evidence="2 3">
    <name type="scientific">Streptomyces spiralis</name>
    <dbReference type="NCBI Taxonomy" id="66376"/>
    <lineage>
        <taxon>Bacteria</taxon>
        <taxon>Bacillati</taxon>
        <taxon>Actinomycetota</taxon>
        <taxon>Actinomycetes</taxon>
        <taxon>Kitasatosporales</taxon>
        <taxon>Streptomycetaceae</taxon>
        <taxon>Streptomyces</taxon>
    </lineage>
</organism>
<dbReference type="AlphaFoldDB" id="A0A919ADD6"/>
<reference evidence="2" key="2">
    <citation type="submission" date="2020-09" db="EMBL/GenBank/DDBJ databases">
        <authorList>
            <person name="Sun Q."/>
            <person name="Ohkuma M."/>
        </authorList>
    </citation>
    <scope>NUCLEOTIDE SEQUENCE</scope>
    <source>
        <strain evidence="2">JCM 3302</strain>
    </source>
</reference>
<dbReference type="InterPro" id="IPR000835">
    <property type="entry name" value="HTH_MarR-typ"/>
</dbReference>
<sequence>MSGWLYCGLVTDDVPDRNTASRATDRPGDASPFALGLLLRQAHWRAAAVMGEALRPLGIELRHFAVLIVLVNRGPTVQRDLATATGSDKAGIMRVVDDLERKGLAVRRSVPGDRRVRAVEITPRGLELFDAAHVAAEPLAERLVAELGPGEPEKLKDLLTRFAYRADDNE</sequence>
<dbReference type="SMART" id="SM00347">
    <property type="entry name" value="HTH_MARR"/>
    <property type="match status" value="1"/>
</dbReference>
<evidence type="ECO:0000313" key="3">
    <source>
        <dbReference type="Proteomes" id="UP000641386"/>
    </source>
</evidence>
<name>A0A919ADD6_9ACTN</name>
<feature type="domain" description="HTH marR-type" evidence="1">
    <location>
        <begin position="32"/>
        <end position="164"/>
    </location>
</feature>
<dbReference type="EMBL" id="BNBC01000038">
    <property type="protein sequence ID" value="GHE99125.1"/>
    <property type="molecule type" value="Genomic_DNA"/>
</dbReference>
<dbReference type="PROSITE" id="PS50995">
    <property type="entry name" value="HTH_MARR_2"/>
    <property type="match status" value="1"/>
</dbReference>
<evidence type="ECO:0000259" key="1">
    <source>
        <dbReference type="PROSITE" id="PS50995"/>
    </source>
</evidence>
<dbReference type="InterPro" id="IPR039422">
    <property type="entry name" value="MarR/SlyA-like"/>
</dbReference>
<dbReference type="PANTHER" id="PTHR33164:SF99">
    <property type="entry name" value="MARR FAMILY REGULATORY PROTEIN"/>
    <property type="match status" value="1"/>
</dbReference>
<dbReference type="SUPFAM" id="SSF46785">
    <property type="entry name" value="Winged helix' DNA-binding domain"/>
    <property type="match status" value="1"/>
</dbReference>
<dbReference type="InterPro" id="IPR036390">
    <property type="entry name" value="WH_DNA-bd_sf"/>
</dbReference>
<accession>A0A919ADD6</accession>
<gene>
    <name evidence="2" type="ORF">GCM10014715_64170</name>
</gene>
<dbReference type="Gene3D" id="1.10.10.10">
    <property type="entry name" value="Winged helix-like DNA-binding domain superfamily/Winged helix DNA-binding domain"/>
    <property type="match status" value="1"/>
</dbReference>
<keyword evidence="3" id="KW-1185">Reference proteome</keyword>
<dbReference type="GO" id="GO:0006950">
    <property type="term" value="P:response to stress"/>
    <property type="evidence" value="ECO:0007669"/>
    <property type="project" value="TreeGrafter"/>
</dbReference>
<dbReference type="PANTHER" id="PTHR33164">
    <property type="entry name" value="TRANSCRIPTIONAL REGULATOR, MARR FAMILY"/>
    <property type="match status" value="1"/>
</dbReference>